<dbReference type="PANTHER" id="PTHR30213">
    <property type="entry name" value="INNER MEMBRANE PROTEIN YHJD"/>
    <property type="match status" value="1"/>
</dbReference>
<name>A0ABV6UQK1_9ACTN</name>
<evidence type="ECO:0000256" key="2">
    <source>
        <dbReference type="ARBA" id="ARBA00022475"/>
    </source>
</evidence>
<feature type="region of interest" description="Disordered" evidence="6">
    <location>
        <begin position="335"/>
        <end position="409"/>
    </location>
</feature>
<comment type="subcellular location">
    <subcellularLocation>
        <location evidence="1">Cell membrane</location>
        <topology evidence="1">Multi-pass membrane protein</topology>
    </subcellularLocation>
</comment>
<keyword evidence="9" id="KW-1185">Reference proteome</keyword>
<comment type="caution">
    <text evidence="8">The sequence shown here is derived from an EMBL/GenBank/DDBJ whole genome shotgun (WGS) entry which is preliminary data.</text>
</comment>
<dbReference type="PANTHER" id="PTHR30213:SF0">
    <property type="entry name" value="UPF0761 MEMBRANE PROTEIN YIHY"/>
    <property type="match status" value="1"/>
</dbReference>
<evidence type="ECO:0000256" key="7">
    <source>
        <dbReference type="SAM" id="Phobius"/>
    </source>
</evidence>
<feature type="transmembrane region" description="Helical" evidence="7">
    <location>
        <begin position="165"/>
        <end position="185"/>
    </location>
</feature>
<dbReference type="InterPro" id="IPR017039">
    <property type="entry name" value="Virul_fac_BrkB"/>
</dbReference>
<evidence type="ECO:0000313" key="8">
    <source>
        <dbReference type="EMBL" id="MFC1403721.1"/>
    </source>
</evidence>
<evidence type="ECO:0000256" key="1">
    <source>
        <dbReference type="ARBA" id="ARBA00004651"/>
    </source>
</evidence>
<dbReference type="RefSeq" id="WP_332262520.1">
    <property type="nucleotide sequence ID" value="NZ_JBHEZZ010000011.1"/>
</dbReference>
<proteinExistence type="predicted"/>
<evidence type="ECO:0000256" key="6">
    <source>
        <dbReference type="SAM" id="MobiDB-lite"/>
    </source>
</evidence>
<keyword evidence="3 7" id="KW-0812">Transmembrane</keyword>
<dbReference type="Pfam" id="PF03631">
    <property type="entry name" value="Virul_fac_BrkB"/>
    <property type="match status" value="1"/>
</dbReference>
<organism evidence="8 9">
    <name type="scientific">Streptacidiphilus cavernicola</name>
    <dbReference type="NCBI Taxonomy" id="3342716"/>
    <lineage>
        <taxon>Bacteria</taxon>
        <taxon>Bacillati</taxon>
        <taxon>Actinomycetota</taxon>
        <taxon>Actinomycetes</taxon>
        <taxon>Kitasatosporales</taxon>
        <taxon>Streptomycetaceae</taxon>
        <taxon>Streptacidiphilus</taxon>
    </lineage>
</organism>
<protein>
    <submittedName>
        <fullName evidence="8">YihY/virulence factor BrkB family protein</fullName>
    </submittedName>
</protein>
<feature type="transmembrane region" description="Helical" evidence="7">
    <location>
        <begin position="58"/>
        <end position="80"/>
    </location>
</feature>
<keyword evidence="2" id="KW-1003">Cell membrane</keyword>
<feature type="transmembrane region" description="Helical" evidence="7">
    <location>
        <begin position="236"/>
        <end position="256"/>
    </location>
</feature>
<keyword evidence="4 7" id="KW-1133">Transmembrane helix</keyword>
<feature type="compositionally biased region" description="Pro residues" evidence="6">
    <location>
        <begin position="1"/>
        <end position="10"/>
    </location>
</feature>
<gene>
    <name evidence="8" type="ORF">ACEZDJ_20735</name>
</gene>
<evidence type="ECO:0000256" key="4">
    <source>
        <dbReference type="ARBA" id="ARBA00022989"/>
    </source>
</evidence>
<evidence type="ECO:0000256" key="5">
    <source>
        <dbReference type="ARBA" id="ARBA00023136"/>
    </source>
</evidence>
<accession>A0ABV6UQK1</accession>
<feature type="transmembrane region" description="Helical" evidence="7">
    <location>
        <begin position="276"/>
        <end position="297"/>
    </location>
</feature>
<sequence length="409" mass="44425">MQPAGETPPPKARHRARPSRRAGGRRAGAPYRTIAWQLVKDTTNTCMEYRVTGLAAEVAFFTLMSVPPLLLCVAGTLGYLSAGTIKVLEQDILNAAATVLSPSSIDQTVKPLLNSVFSSGRPDLISIGFMLALWSGSRALYVFVETVTIMYGLEGKRGIIHTRMLSLGLYIVALIVGTIVLPLVVAGPGQVVDAFPESAGLVHALYWPGAMVLSVVFLTTLYHVAVPVRTPWKEDLPGALVALLVLVIGSGVLRFYLVHAVEGPTVYGSLAAPVAVLLWIGVTAMAVLVGAAMNAAIDRMWPSRETAMARAENERAREEAAAELIRRAEARRAAVRNKAANPAPEGEEAEGEAPSEYPERWADFLAPTNLRDRIQSRKIRRRNPYPPPEDPKDQRRRGGWERGRRGRGL</sequence>
<dbReference type="Proteomes" id="UP001592528">
    <property type="component" value="Unassembled WGS sequence"/>
</dbReference>
<evidence type="ECO:0000313" key="9">
    <source>
        <dbReference type="Proteomes" id="UP001592528"/>
    </source>
</evidence>
<feature type="compositionally biased region" description="Basic and acidic residues" evidence="6">
    <location>
        <begin position="389"/>
        <end position="403"/>
    </location>
</feature>
<evidence type="ECO:0000256" key="3">
    <source>
        <dbReference type="ARBA" id="ARBA00022692"/>
    </source>
</evidence>
<feature type="compositionally biased region" description="Basic residues" evidence="6">
    <location>
        <begin position="11"/>
        <end position="24"/>
    </location>
</feature>
<keyword evidence="5 7" id="KW-0472">Membrane</keyword>
<feature type="transmembrane region" description="Helical" evidence="7">
    <location>
        <begin position="205"/>
        <end position="224"/>
    </location>
</feature>
<feature type="region of interest" description="Disordered" evidence="6">
    <location>
        <begin position="1"/>
        <end position="27"/>
    </location>
</feature>
<dbReference type="EMBL" id="JBHEZZ010000011">
    <property type="protein sequence ID" value="MFC1403721.1"/>
    <property type="molecule type" value="Genomic_DNA"/>
</dbReference>
<reference evidence="8 9" key="1">
    <citation type="submission" date="2024-09" db="EMBL/GenBank/DDBJ databases">
        <authorList>
            <person name="Lee S.D."/>
        </authorList>
    </citation>
    <scope>NUCLEOTIDE SEQUENCE [LARGE SCALE GENOMIC DNA]</scope>
    <source>
        <strain evidence="8 9">N1-5</strain>
    </source>
</reference>